<dbReference type="GO" id="GO:0005524">
    <property type="term" value="F:ATP binding"/>
    <property type="evidence" value="ECO:0007669"/>
    <property type="project" value="UniProtKB-KW"/>
</dbReference>
<evidence type="ECO:0000256" key="4">
    <source>
        <dbReference type="ARBA" id="ARBA00012990"/>
    </source>
</evidence>
<dbReference type="InterPro" id="IPR018075">
    <property type="entry name" value="UBQ-activ_enz_E1"/>
</dbReference>
<comment type="pathway">
    <text evidence="2">Protein modification; protein ubiquitination.</text>
</comment>
<evidence type="ECO:0000256" key="8">
    <source>
        <dbReference type="ARBA" id="ARBA00022840"/>
    </source>
</evidence>
<dbReference type="SUPFAM" id="SSF69572">
    <property type="entry name" value="Activating enzymes of the ubiquitin-like proteins"/>
    <property type="match status" value="2"/>
</dbReference>
<accession>A0A0N4ZA27</accession>
<protein>
    <recommendedName>
        <fullName evidence="4">E1 ubiquitin-activating enzyme</fullName>
        <ecNumber evidence="4">6.2.1.45</ecNumber>
    </recommendedName>
</protein>
<evidence type="ECO:0000256" key="1">
    <source>
        <dbReference type="ARBA" id="ARBA00000488"/>
    </source>
</evidence>
<dbReference type="Gene3D" id="3.50.50.80">
    <property type="entry name" value="Ubiquitin-activating enzyme E1, inactive adenylation domain, subdomain 1"/>
    <property type="match status" value="1"/>
</dbReference>
<dbReference type="InterPro" id="IPR033127">
    <property type="entry name" value="UBQ-activ_enz_E1_Cys_AS"/>
</dbReference>
<evidence type="ECO:0000313" key="13">
    <source>
        <dbReference type="WBParaSite" id="PTRK_0000423300.1"/>
    </source>
</evidence>
<keyword evidence="5 10" id="KW-0436">Ligase</keyword>
<evidence type="ECO:0000256" key="3">
    <source>
        <dbReference type="ARBA" id="ARBA00005673"/>
    </source>
</evidence>
<feature type="domain" description="Ubiquitin-activating enzyme E1 C-terminal" evidence="11">
    <location>
        <begin position="954"/>
        <end position="1080"/>
    </location>
</feature>
<comment type="similarity">
    <text evidence="3 10">Belongs to the ubiquitin-activating E1 family.</text>
</comment>
<sequence length="1084" mass="121747">MTANCTEVDLVSTNNQPPVKKSKCVVVNGIELSTAVSVTTNLAEEVDVTKNRKMSHEPMDTSDNGVTVSSNLKDYPHEVVDTDLYSRQIYALGENAMLHLRKASILICGIGSIGVEIAKNLILGGVRHVTIQDTKNASWNDLSGQYYLKESDIGKNRATASLEHLSELNDSVTVKLVTNELSEQIVSSYDLVVVTDIGFEKQILINEWCRNNKIKFISADGRGLFSYIFNDLGKEFLIDDPNGEHPKEFLIEHIGKDGDVTTLEGIRHGLEDGDYVTFDEINGMVQLNGIKPLKITVKKPNVFSIGCDHVKDCDEYVDGGRCRQVKVKIPMHFKTLKESLDEPEFLYWDFAKLDAPTQQIQLWKALYTFESKFKRSPLPRSLSDAEELKKLLPKGHDIPDEIINQFSFQATGNLAPVSSVVGGIAAQEAMKAVTHHTTPLNQFLFIDHLEALPGDYSGFDNAKLTEADCVPKGNRYDGQAAVFGWKFQEALLKQKWFIVGAGAIGCELLKNVAMMGLGCSEEGKIIITDMDQIEISNLSRQFLFRRKDVGSKKSECAANAVKSFNNQININAMSLKVGGDTESIFHDEFFSNINGVLNALDNVEARRYMDRRCVFYRLPLLESGTLGTKGNTQVVYPYLTESYSSSSDPPEKEIPICTLKNFPYEIQHTIQWARDLFEGLFTNPAESANQFLTEKDQFEKRTAQMNAGQKIELLSAVKKALIDDKPETVNDCIKWARLLFQEFYHNSILQLLHNFPPDHLTNEGVRFWSGTKRCPQPLIFNIDSEEHYNFVYSGALLQAEQYGITFNLTDIEFRQILSSVDVPKYEPKSGIKIATTEAEAKSSNDINDTEEVVSDLETDLNKLNITKNKLLTPIDFEKDDDTNHHMEFITAASNLRAANYSIKPADRMKTKQVAGRIIPAIATTTAAVAGLVTIELYKMIDVDGKLPNIPMERFKNGFINLALPFFGFSEPIRAPVKEYAGNKFTLWDSLDVKGPLTLQQLIDWFEEKTNLELSMLSSGVSLVYSFFMNAKKREERTVMEVSKAVEDVSKTPTPFYLKYVVLEPMANAKDSDEDVEVPYIKYEI</sequence>
<evidence type="ECO:0000259" key="11">
    <source>
        <dbReference type="SMART" id="SM00985"/>
    </source>
</evidence>
<organism evidence="12 13">
    <name type="scientific">Parastrongyloides trichosuri</name>
    <name type="common">Possum-specific nematode worm</name>
    <dbReference type="NCBI Taxonomy" id="131310"/>
    <lineage>
        <taxon>Eukaryota</taxon>
        <taxon>Metazoa</taxon>
        <taxon>Ecdysozoa</taxon>
        <taxon>Nematoda</taxon>
        <taxon>Chromadorea</taxon>
        <taxon>Rhabditida</taxon>
        <taxon>Tylenchina</taxon>
        <taxon>Panagrolaimomorpha</taxon>
        <taxon>Strongyloidoidea</taxon>
        <taxon>Strongyloididae</taxon>
        <taxon>Parastrongyloides</taxon>
    </lineage>
</organism>
<dbReference type="FunFam" id="3.50.50.80:FF:000001">
    <property type="entry name" value="ubiquitin-like modifier-activating enzyme 1"/>
    <property type="match status" value="1"/>
</dbReference>
<dbReference type="FunFam" id="3.10.290.60:FF:000001">
    <property type="entry name" value="Ubiquitin-activating enzyme E1 2"/>
    <property type="match status" value="1"/>
</dbReference>
<dbReference type="PRINTS" id="PR01849">
    <property type="entry name" value="UBIQUITINACT"/>
</dbReference>
<keyword evidence="12" id="KW-1185">Reference proteome</keyword>
<dbReference type="AlphaFoldDB" id="A0A0N4ZA27"/>
<evidence type="ECO:0000256" key="6">
    <source>
        <dbReference type="ARBA" id="ARBA00022741"/>
    </source>
</evidence>
<dbReference type="Gene3D" id="3.40.50.720">
    <property type="entry name" value="NAD(P)-binding Rossmann-like Domain"/>
    <property type="match status" value="1"/>
</dbReference>
<comment type="catalytic activity">
    <reaction evidence="1">
        <text>ATP + ubiquitin + [E1 ubiquitin-activating enzyme]-L-cysteine = AMP + diphosphate + S-ubiquitinyl-[E1 ubiquitin-activating enzyme]-L-cysteine.</text>
        <dbReference type="EC" id="6.2.1.45"/>
    </reaction>
</comment>
<dbReference type="Pfam" id="PF00899">
    <property type="entry name" value="ThiF"/>
    <property type="match status" value="2"/>
</dbReference>
<dbReference type="GO" id="GO:0016925">
    <property type="term" value="P:protein sumoylation"/>
    <property type="evidence" value="ECO:0007669"/>
    <property type="project" value="TreeGrafter"/>
</dbReference>
<dbReference type="NCBIfam" id="TIGR01408">
    <property type="entry name" value="Ube1"/>
    <property type="match status" value="1"/>
</dbReference>
<dbReference type="GO" id="GO:0031510">
    <property type="term" value="C:SUMO activating enzyme complex"/>
    <property type="evidence" value="ECO:0007669"/>
    <property type="project" value="TreeGrafter"/>
</dbReference>
<dbReference type="InterPro" id="IPR018965">
    <property type="entry name" value="Ub-activating_enz_E1_C"/>
</dbReference>
<dbReference type="InterPro" id="IPR038252">
    <property type="entry name" value="UBA_E1_C_sf"/>
</dbReference>
<evidence type="ECO:0000256" key="9">
    <source>
        <dbReference type="PROSITE-ProRule" id="PRU10132"/>
    </source>
</evidence>
<dbReference type="Pfam" id="PF10585">
    <property type="entry name" value="UBA_E1_SCCH"/>
    <property type="match status" value="1"/>
</dbReference>
<dbReference type="PANTHER" id="PTHR10953">
    <property type="entry name" value="UBIQUITIN-ACTIVATING ENZYME E1"/>
    <property type="match status" value="1"/>
</dbReference>
<dbReference type="Gene3D" id="3.40.50.12550">
    <property type="entry name" value="Ubiquitin-activating enzyme E1, inactive adenylation domain, subdomain 2"/>
    <property type="match status" value="1"/>
</dbReference>
<evidence type="ECO:0000313" key="12">
    <source>
        <dbReference type="Proteomes" id="UP000038045"/>
    </source>
</evidence>
<dbReference type="UniPathway" id="UPA00143"/>
<dbReference type="STRING" id="131310.A0A0N4ZA27"/>
<dbReference type="InterPro" id="IPR019572">
    <property type="entry name" value="UBA_E1_SCCH"/>
</dbReference>
<reference evidence="13" key="1">
    <citation type="submission" date="2017-02" db="UniProtKB">
        <authorList>
            <consortium name="WormBaseParasite"/>
        </authorList>
    </citation>
    <scope>IDENTIFICATION</scope>
</reference>
<dbReference type="FunFam" id="1.10.10.2660:FF:000001">
    <property type="entry name" value="Ubiquitin-activating enzyme E1 1"/>
    <property type="match status" value="1"/>
</dbReference>
<keyword evidence="6 10" id="KW-0547">Nucleotide-binding</keyword>
<dbReference type="GO" id="GO:0019948">
    <property type="term" value="F:SUMO activating enzyme activity"/>
    <property type="evidence" value="ECO:0007669"/>
    <property type="project" value="TreeGrafter"/>
</dbReference>
<evidence type="ECO:0000256" key="2">
    <source>
        <dbReference type="ARBA" id="ARBA00004906"/>
    </source>
</evidence>
<dbReference type="Gene3D" id="2.40.30.180">
    <property type="entry name" value="Ubiquitin-activating enzyme E1, FCCH domain"/>
    <property type="match status" value="1"/>
</dbReference>
<dbReference type="InterPro" id="IPR000011">
    <property type="entry name" value="UBQ/SUMO-activ_enz_E1-like"/>
</dbReference>
<dbReference type="PANTHER" id="PTHR10953:SF4">
    <property type="entry name" value="UBIQUITIN-ACTIVATING ENZYME E1 C-TERMINAL DOMAIN-CONTAINING PROTEIN"/>
    <property type="match status" value="1"/>
</dbReference>
<dbReference type="InterPro" id="IPR042302">
    <property type="entry name" value="E1_FCCH_sf"/>
</dbReference>
<dbReference type="Proteomes" id="UP000038045">
    <property type="component" value="Unplaced"/>
</dbReference>
<evidence type="ECO:0000256" key="10">
    <source>
        <dbReference type="RuleBase" id="RU000519"/>
    </source>
</evidence>
<dbReference type="Gene3D" id="3.10.290.60">
    <property type="entry name" value="Ubiquitin-activating enzyme E1, UFD domain"/>
    <property type="match status" value="1"/>
</dbReference>
<dbReference type="GO" id="GO:0005737">
    <property type="term" value="C:cytoplasm"/>
    <property type="evidence" value="ECO:0007669"/>
    <property type="project" value="TreeGrafter"/>
</dbReference>
<feature type="active site" description="Glycyl thioester intermediate" evidence="9">
    <location>
        <position position="657"/>
    </location>
</feature>
<dbReference type="InterPro" id="IPR045886">
    <property type="entry name" value="ThiF/MoeB/HesA"/>
</dbReference>
<dbReference type="InterPro" id="IPR000594">
    <property type="entry name" value="ThiF_NAD_FAD-bd"/>
</dbReference>
<dbReference type="InterPro" id="IPR035985">
    <property type="entry name" value="Ubiquitin-activating_enz"/>
</dbReference>
<dbReference type="PROSITE" id="PS00865">
    <property type="entry name" value="UBIQUITIN_ACTIVAT_2"/>
    <property type="match status" value="1"/>
</dbReference>
<dbReference type="Gene3D" id="1.10.10.2660">
    <property type="entry name" value="Ubiquitin-activating enzyme E1, SCCH domain"/>
    <property type="match status" value="1"/>
</dbReference>
<keyword evidence="7 10" id="KW-0833">Ubl conjugation pathway</keyword>
<dbReference type="CDD" id="cd01490">
    <property type="entry name" value="Ube1_repeat2"/>
    <property type="match status" value="1"/>
</dbReference>
<dbReference type="InterPro" id="IPR042063">
    <property type="entry name" value="Ubi_acti_E1_SCCH"/>
</dbReference>
<dbReference type="Pfam" id="PF09358">
    <property type="entry name" value="E1_UFD"/>
    <property type="match status" value="1"/>
</dbReference>
<evidence type="ECO:0000256" key="7">
    <source>
        <dbReference type="ARBA" id="ARBA00022786"/>
    </source>
</evidence>
<proteinExistence type="inferred from homology"/>
<dbReference type="SMART" id="SM00985">
    <property type="entry name" value="UBA_e1_C"/>
    <property type="match status" value="1"/>
</dbReference>
<name>A0A0N4ZA27_PARTI</name>
<dbReference type="EC" id="6.2.1.45" evidence="4"/>
<dbReference type="FunFam" id="3.40.50.720:FF:000015">
    <property type="entry name" value="Ubiquitin-activating enzyme E1 1"/>
    <property type="match status" value="1"/>
</dbReference>
<dbReference type="InterPro" id="IPR042449">
    <property type="entry name" value="Ub-E1_IAD_1"/>
</dbReference>
<dbReference type="GO" id="GO:0004839">
    <property type="term" value="F:ubiquitin activating enzyme activity"/>
    <property type="evidence" value="ECO:0007669"/>
    <property type="project" value="UniProtKB-EC"/>
</dbReference>
<dbReference type="WBParaSite" id="PTRK_0000423300.1">
    <property type="protein sequence ID" value="PTRK_0000423300.1"/>
    <property type="gene ID" value="PTRK_0000423300"/>
</dbReference>
<evidence type="ECO:0000256" key="5">
    <source>
        <dbReference type="ARBA" id="ARBA00022598"/>
    </source>
</evidence>
<keyword evidence="8 10" id="KW-0067">ATP-binding</keyword>